<dbReference type="AlphaFoldDB" id="A0AAP0HTU3"/>
<sequence length="189" mass="21764">MLWNSEHKLPPVCTIGPLQLLLNHVMISEDNITRYKSIGSNLWEEKELKCLNWLSSKPPNSIVYVNFGSITTMSTQDFIEFASETTERCLFTSWCPQEKVLLSHVSVGAFLTHSGWNTTPEVICANVPMTCWPFFPEQPMNCREDVEMIVREVMEGEKGVDEEKSCGVEEREPKRPLLPVDYLLRILRR</sequence>
<dbReference type="GO" id="GO:0080043">
    <property type="term" value="F:quercetin 3-O-glucosyltransferase activity"/>
    <property type="evidence" value="ECO:0007669"/>
    <property type="project" value="TreeGrafter"/>
</dbReference>
<keyword evidence="2" id="KW-0808">Transferase</keyword>
<comment type="similarity">
    <text evidence="1">Belongs to the UDP-glycosyltransferase family.</text>
</comment>
<keyword evidence="4" id="KW-1185">Reference proteome</keyword>
<organism evidence="3 4">
    <name type="scientific">Stephania japonica</name>
    <dbReference type="NCBI Taxonomy" id="461633"/>
    <lineage>
        <taxon>Eukaryota</taxon>
        <taxon>Viridiplantae</taxon>
        <taxon>Streptophyta</taxon>
        <taxon>Embryophyta</taxon>
        <taxon>Tracheophyta</taxon>
        <taxon>Spermatophyta</taxon>
        <taxon>Magnoliopsida</taxon>
        <taxon>Ranunculales</taxon>
        <taxon>Menispermaceae</taxon>
        <taxon>Menispermoideae</taxon>
        <taxon>Cissampelideae</taxon>
        <taxon>Stephania</taxon>
    </lineage>
</organism>
<gene>
    <name evidence="3" type="ORF">Sjap_021813</name>
</gene>
<evidence type="ECO:0000313" key="3">
    <source>
        <dbReference type="EMBL" id="KAK9096316.1"/>
    </source>
</evidence>
<accession>A0AAP0HTU3</accession>
<evidence type="ECO:0000313" key="4">
    <source>
        <dbReference type="Proteomes" id="UP001417504"/>
    </source>
</evidence>
<reference evidence="3 4" key="1">
    <citation type="submission" date="2024-01" db="EMBL/GenBank/DDBJ databases">
        <title>Genome assemblies of Stephania.</title>
        <authorList>
            <person name="Yang L."/>
        </authorList>
    </citation>
    <scope>NUCLEOTIDE SEQUENCE [LARGE SCALE GENOMIC DNA]</scope>
    <source>
        <strain evidence="3">QJT</strain>
        <tissue evidence="3">Leaf</tissue>
    </source>
</reference>
<evidence type="ECO:0008006" key="5">
    <source>
        <dbReference type="Google" id="ProtNLM"/>
    </source>
</evidence>
<dbReference type="InterPro" id="IPR002213">
    <property type="entry name" value="UDP_glucos_trans"/>
</dbReference>
<dbReference type="GO" id="GO:0080044">
    <property type="term" value="F:quercetin 7-O-glucosyltransferase activity"/>
    <property type="evidence" value="ECO:0007669"/>
    <property type="project" value="TreeGrafter"/>
</dbReference>
<dbReference type="Gene3D" id="3.40.50.2000">
    <property type="entry name" value="Glycogen Phosphorylase B"/>
    <property type="match status" value="3"/>
</dbReference>
<dbReference type="SUPFAM" id="SSF53756">
    <property type="entry name" value="UDP-Glycosyltransferase/glycogen phosphorylase"/>
    <property type="match status" value="1"/>
</dbReference>
<proteinExistence type="inferred from homology"/>
<dbReference type="Proteomes" id="UP001417504">
    <property type="component" value="Unassembled WGS sequence"/>
</dbReference>
<protein>
    <recommendedName>
        <fullName evidence="5">UDP-glycosyltransferase</fullName>
    </recommendedName>
</protein>
<evidence type="ECO:0000256" key="2">
    <source>
        <dbReference type="ARBA" id="ARBA00022679"/>
    </source>
</evidence>
<dbReference type="CDD" id="cd03784">
    <property type="entry name" value="GT1_Gtf-like"/>
    <property type="match status" value="1"/>
</dbReference>
<dbReference type="EMBL" id="JBBNAE010000009">
    <property type="protein sequence ID" value="KAK9096316.1"/>
    <property type="molecule type" value="Genomic_DNA"/>
</dbReference>
<dbReference type="Pfam" id="PF00201">
    <property type="entry name" value="UDPGT"/>
    <property type="match status" value="1"/>
</dbReference>
<dbReference type="PANTHER" id="PTHR11926">
    <property type="entry name" value="GLUCOSYL/GLUCURONOSYL TRANSFERASES"/>
    <property type="match status" value="1"/>
</dbReference>
<name>A0AAP0HTU3_9MAGN</name>
<evidence type="ECO:0000256" key="1">
    <source>
        <dbReference type="ARBA" id="ARBA00009995"/>
    </source>
</evidence>
<dbReference type="PANTHER" id="PTHR11926:SF970">
    <property type="entry name" value="GLYCOSYLTRANSFERASE"/>
    <property type="match status" value="1"/>
</dbReference>
<comment type="caution">
    <text evidence="3">The sequence shown here is derived from an EMBL/GenBank/DDBJ whole genome shotgun (WGS) entry which is preliminary data.</text>
</comment>